<dbReference type="Gene3D" id="3.30.60.30">
    <property type="match status" value="1"/>
</dbReference>
<organism evidence="2 3">
    <name type="scientific">Runella defluvii</name>
    <dbReference type="NCBI Taxonomy" id="370973"/>
    <lineage>
        <taxon>Bacteria</taxon>
        <taxon>Pseudomonadati</taxon>
        <taxon>Bacteroidota</taxon>
        <taxon>Cytophagia</taxon>
        <taxon>Cytophagales</taxon>
        <taxon>Spirosomataceae</taxon>
        <taxon>Runella</taxon>
    </lineage>
</organism>
<dbReference type="AlphaFoldDB" id="A0A7W6ETK0"/>
<evidence type="ECO:0000313" key="2">
    <source>
        <dbReference type="EMBL" id="MBB3841471.1"/>
    </source>
</evidence>
<sequence>MRLLFIFTFLLAMTSCKKELPPECVEKPVDSFNCYLSYAPVCGCNGKTYSNACFAEAYGILNYTMGACKK</sequence>
<feature type="domain" description="Kazal-like" evidence="1">
    <location>
        <begin position="18"/>
        <end position="70"/>
    </location>
</feature>
<keyword evidence="3" id="KW-1185">Reference proteome</keyword>
<dbReference type="Proteomes" id="UP000541352">
    <property type="component" value="Unassembled WGS sequence"/>
</dbReference>
<dbReference type="InterPro" id="IPR002350">
    <property type="entry name" value="Kazal_dom"/>
</dbReference>
<gene>
    <name evidence="2" type="ORF">FHS57_005499</name>
</gene>
<dbReference type="Pfam" id="PF07648">
    <property type="entry name" value="Kazal_2"/>
    <property type="match status" value="1"/>
</dbReference>
<dbReference type="RefSeq" id="WP_183979159.1">
    <property type="nucleotide sequence ID" value="NZ_JACIBY010000017.1"/>
</dbReference>
<comment type="caution">
    <text evidence="2">The sequence shown here is derived from an EMBL/GenBank/DDBJ whole genome shotgun (WGS) entry which is preliminary data.</text>
</comment>
<protein>
    <recommendedName>
        <fullName evidence="1">Kazal-like domain-containing protein</fullName>
    </recommendedName>
</protein>
<dbReference type="EMBL" id="JACIBY010000017">
    <property type="protein sequence ID" value="MBB3841471.1"/>
    <property type="molecule type" value="Genomic_DNA"/>
</dbReference>
<reference evidence="2 3" key="1">
    <citation type="submission" date="2020-08" db="EMBL/GenBank/DDBJ databases">
        <title>Genomic Encyclopedia of Type Strains, Phase IV (KMG-IV): sequencing the most valuable type-strain genomes for metagenomic binning, comparative biology and taxonomic classification.</title>
        <authorList>
            <person name="Goeker M."/>
        </authorList>
    </citation>
    <scope>NUCLEOTIDE SEQUENCE [LARGE SCALE GENOMIC DNA]</scope>
    <source>
        <strain evidence="2 3">DSM 17976</strain>
    </source>
</reference>
<evidence type="ECO:0000313" key="3">
    <source>
        <dbReference type="Proteomes" id="UP000541352"/>
    </source>
</evidence>
<evidence type="ECO:0000259" key="1">
    <source>
        <dbReference type="PROSITE" id="PS51465"/>
    </source>
</evidence>
<dbReference type="SUPFAM" id="SSF100895">
    <property type="entry name" value="Kazal-type serine protease inhibitors"/>
    <property type="match status" value="1"/>
</dbReference>
<name>A0A7W6ETK0_9BACT</name>
<dbReference type="PROSITE" id="PS51465">
    <property type="entry name" value="KAZAL_2"/>
    <property type="match status" value="1"/>
</dbReference>
<dbReference type="InterPro" id="IPR036058">
    <property type="entry name" value="Kazal_dom_sf"/>
</dbReference>
<dbReference type="CDD" id="cd00104">
    <property type="entry name" value="KAZAL_FS"/>
    <property type="match status" value="1"/>
</dbReference>
<accession>A0A7W6ETK0</accession>
<proteinExistence type="predicted"/>
<dbReference type="PROSITE" id="PS51257">
    <property type="entry name" value="PROKAR_LIPOPROTEIN"/>
    <property type="match status" value="1"/>
</dbReference>